<dbReference type="InterPro" id="IPR020846">
    <property type="entry name" value="MFS_dom"/>
</dbReference>
<dbReference type="AlphaFoldDB" id="A0A0H2UFR5"/>
<dbReference type="InterPro" id="IPR036259">
    <property type="entry name" value="MFS_trans_sf"/>
</dbReference>
<dbReference type="InterPro" id="IPR005828">
    <property type="entry name" value="MFS_sugar_transport-like"/>
</dbReference>
<evidence type="ECO:0000259" key="9">
    <source>
        <dbReference type="PROSITE" id="PS50850"/>
    </source>
</evidence>
<keyword evidence="6 8" id="KW-0472">Membrane</keyword>
<dbReference type="SUPFAM" id="SSF103473">
    <property type="entry name" value="MFS general substrate transporter"/>
    <property type="match status" value="1"/>
</dbReference>
<reference evidence="10" key="2">
    <citation type="submission" date="2011-03" db="EMBL/GenBank/DDBJ databases">
        <title>Annotation of Magnaporthe poae ATCC 64411.</title>
        <authorList>
            <person name="Ma L.-J."/>
            <person name="Dead R."/>
            <person name="Young S.K."/>
            <person name="Zeng Q."/>
            <person name="Gargeya S."/>
            <person name="Fitzgerald M."/>
            <person name="Haas B."/>
            <person name="Abouelleil A."/>
            <person name="Alvarado L."/>
            <person name="Arachchi H.M."/>
            <person name="Berlin A."/>
            <person name="Brown A."/>
            <person name="Chapman S.B."/>
            <person name="Chen Z."/>
            <person name="Dunbar C."/>
            <person name="Freedman E."/>
            <person name="Gearin G."/>
            <person name="Gellesch M."/>
            <person name="Goldberg J."/>
            <person name="Griggs A."/>
            <person name="Gujja S."/>
            <person name="Heiman D."/>
            <person name="Howarth C."/>
            <person name="Larson L."/>
            <person name="Lui A."/>
            <person name="MacDonald P.J.P."/>
            <person name="Mehta T."/>
            <person name="Montmayeur A."/>
            <person name="Murphy C."/>
            <person name="Neiman D."/>
            <person name="Pearson M."/>
            <person name="Priest M."/>
            <person name="Roberts A."/>
            <person name="Saif S."/>
            <person name="Shea T."/>
            <person name="Shenoy N."/>
            <person name="Sisk P."/>
            <person name="Stolte C."/>
            <person name="Sykes S."/>
            <person name="Yandava C."/>
            <person name="Wortman J."/>
            <person name="Nusbaum C."/>
            <person name="Birren B."/>
        </authorList>
    </citation>
    <scope>NUCLEOTIDE SEQUENCE</scope>
    <source>
        <strain evidence="10">ATCC 64411</strain>
    </source>
</reference>
<dbReference type="InterPro" id="IPR050814">
    <property type="entry name" value="Myo-inositol_Transporter"/>
</dbReference>
<protein>
    <recommendedName>
        <fullName evidence="9">Major facilitator superfamily (MFS) profile domain-containing protein</fullName>
    </recommendedName>
</protein>
<comment type="subcellular location">
    <subcellularLocation>
        <location evidence="1">Membrane</location>
        <topology evidence="1">Multi-pass membrane protein</topology>
    </subcellularLocation>
</comment>
<dbReference type="GO" id="GO:0016020">
    <property type="term" value="C:membrane"/>
    <property type="evidence" value="ECO:0007669"/>
    <property type="project" value="UniProtKB-SubCell"/>
</dbReference>
<evidence type="ECO:0000256" key="4">
    <source>
        <dbReference type="ARBA" id="ARBA00022692"/>
    </source>
</evidence>
<keyword evidence="3" id="KW-0813">Transport</keyword>
<proteinExistence type="inferred from homology"/>
<evidence type="ECO:0000256" key="8">
    <source>
        <dbReference type="SAM" id="Phobius"/>
    </source>
</evidence>
<evidence type="ECO:0000256" key="3">
    <source>
        <dbReference type="ARBA" id="ARBA00022448"/>
    </source>
</evidence>
<dbReference type="VEuPathDB" id="FungiDB:MAPG_12025"/>
<keyword evidence="5 8" id="KW-1133">Transmembrane helix</keyword>
<feature type="transmembrane region" description="Helical" evidence="8">
    <location>
        <begin position="56"/>
        <end position="74"/>
    </location>
</feature>
<sequence>MSSRSDAPLLSGADPRDGGHDGDAEPDVGPLHADHDTTVDGDNALTSKSSTEPPGLFVWLLVLSAGLSGLLFGYDTGVISSTLVTIDRSLSGRELTSLDKSVITSCTALLALLVSPFSSALADGLGRRRVILFADALFAAGALL</sequence>
<gene>
    <name evidence="10" type="ORF">MAPG_12025</name>
</gene>
<dbReference type="OrthoDB" id="6339427at2759"/>
<evidence type="ECO:0000256" key="2">
    <source>
        <dbReference type="ARBA" id="ARBA00010992"/>
    </source>
</evidence>
<feature type="non-terminal residue" evidence="10">
    <location>
        <position position="144"/>
    </location>
</feature>
<dbReference type="Pfam" id="PF00083">
    <property type="entry name" value="Sugar_tr"/>
    <property type="match status" value="1"/>
</dbReference>
<dbReference type="PROSITE" id="PS50850">
    <property type="entry name" value="MFS"/>
    <property type="match status" value="1"/>
</dbReference>
<reference evidence="10" key="1">
    <citation type="submission" date="2010-05" db="EMBL/GenBank/DDBJ databases">
        <title>The Genome Sequence of Magnaporthe poae strain ATCC 64411.</title>
        <authorList>
            <consortium name="The Broad Institute Genome Sequencing Platform"/>
            <consortium name="Broad Institute Genome Sequencing Center for Infectious Disease"/>
            <person name="Ma L.-J."/>
            <person name="Dead R."/>
            <person name="Young S."/>
            <person name="Zeng Q."/>
            <person name="Koehrsen M."/>
            <person name="Alvarado L."/>
            <person name="Berlin A."/>
            <person name="Chapman S.B."/>
            <person name="Chen Z."/>
            <person name="Freedman E."/>
            <person name="Gellesch M."/>
            <person name="Goldberg J."/>
            <person name="Griggs A."/>
            <person name="Gujja S."/>
            <person name="Heilman E.R."/>
            <person name="Heiman D."/>
            <person name="Hepburn T."/>
            <person name="Howarth C."/>
            <person name="Jen D."/>
            <person name="Larson L."/>
            <person name="Mehta T."/>
            <person name="Neiman D."/>
            <person name="Pearson M."/>
            <person name="Roberts A."/>
            <person name="Saif S."/>
            <person name="Shea T."/>
            <person name="Shenoy N."/>
            <person name="Sisk P."/>
            <person name="Stolte C."/>
            <person name="Sykes S."/>
            <person name="Walk T."/>
            <person name="White J."/>
            <person name="Yandava C."/>
            <person name="Haas B."/>
            <person name="Nusbaum C."/>
            <person name="Birren B."/>
        </authorList>
    </citation>
    <scope>NUCLEOTIDE SEQUENCE</scope>
    <source>
        <strain evidence="10">ATCC 64411</strain>
    </source>
</reference>
<evidence type="ECO:0000256" key="6">
    <source>
        <dbReference type="ARBA" id="ARBA00023136"/>
    </source>
</evidence>
<dbReference type="InterPro" id="IPR005829">
    <property type="entry name" value="Sugar_transporter_CS"/>
</dbReference>
<feature type="region of interest" description="Disordered" evidence="7">
    <location>
        <begin position="1"/>
        <end position="51"/>
    </location>
</feature>
<dbReference type="EMBL" id="GL877089">
    <property type="protein sequence ID" value="KLU93084.1"/>
    <property type="molecule type" value="Genomic_DNA"/>
</dbReference>
<dbReference type="GO" id="GO:0005366">
    <property type="term" value="F:myo-inositol:proton symporter activity"/>
    <property type="evidence" value="ECO:0007669"/>
    <property type="project" value="TreeGrafter"/>
</dbReference>
<organism evidence="10">
    <name type="scientific">Magnaporthiopsis poae (strain ATCC 64411 / 73-15)</name>
    <name type="common">Kentucky bluegrass fungus</name>
    <name type="synonym">Magnaporthe poae</name>
    <dbReference type="NCBI Taxonomy" id="644358"/>
    <lineage>
        <taxon>Eukaryota</taxon>
        <taxon>Fungi</taxon>
        <taxon>Dikarya</taxon>
        <taxon>Ascomycota</taxon>
        <taxon>Pezizomycotina</taxon>
        <taxon>Sordariomycetes</taxon>
        <taxon>Sordariomycetidae</taxon>
        <taxon>Magnaporthales</taxon>
        <taxon>Magnaporthaceae</taxon>
        <taxon>Magnaporthiopsis</taxon>
    </lineage>
</organism>
<dbReference type="PROSITE" id="PS00216">
    <property type="entry name" value="SUGAR_TRANSPORT_1"/>
    <property type="match status" value="1"/>
</dbReference>
<feature type="compositionally biased region" description="Basic and acidic residues" evidence="7">
    <location>
        <begin position="14"/>
        <end position="23"/>
    </location>
</feature>
<evidence type="ECO:0000313" key="10">
    <source>
        <dbReference type="EMBL" id="KLU93084.1"/>
    </source>
</evidence>
<keyword evidence="4 8" id="KW-0812">Transmembrane</keyword>
<accession>A0A0H2UFR5</accession>
<dbReference type="PANTHER" id="PTHR48020">
    <property type="entry name" value="PROTON MYO-INOSITOL COTRANSPORTER"/>
    <property type="match status" value="1"/>
</dbReference>
<name>A0A0H2UFR5_MAGP6</name>
<dbReference type="Gene3D" id="1.20.1250.20">
    <property type="entry name" value="MFS general substrate transporter like domains"/>
    <property type="match status" value="1"/>
</dbReference>
<evidence type="ECO:0000256" key="5">
    <source>
        <dbReference type="ARBA" id="ARBA00022989"/>
    </source>
</evidence>
<evidence type="ECO:0000256" key="1">
    <source>
        <dbReference type="ARBA" id="ARBA00004141"/>
    </source>
</evidence>
<evidence type="ECO:0000256" key="7">
    <source>
        <dbReference type="SAM" id="MobiDB-lite"/>
    </source>
</evidence>
<dbReference type="GO" id="GO:1904679">
    <property type="term" value="P:myo-inositol import across plasma membrane"/>
    <property type="evidence" value="ECO:0007669"/>
    <property type="project" value="TreeGrafter"/>
</dbReference>
<feature type="domain" description="Major facilitator superfamily (MFS) profile" evidence="9">
    <location>
        <begin position="61"/>
        <end position="144"/>
    </location>
</feature>
<comment type="similarity">
    <text evidence="2">Belongs to the major facilitator superfamily. Sugar transporter (TC 2.A.1.1) family.</text>
</comment>
<dbReference type="PANTHER" id="PTHR48020:SF12">
    <property type="entry name" value="PROTON MYO-INOSITOL COTRANSPORTER"/>
    <property type="match status" value="1"/>
</dbReference>